<dbReference type="Proteomes" id="UP001152885">
    <property type="component" value="Unassembled WGS sequence"/>
</dbReference>
<reference evidence="8" key="1">
    <citation type="submission" date="2022-12" db="EMBL/GenBank/DDBJ databases">
        <authorList>
            <person name="Brejova B."/>
        </authorList>
    </citation>
    <scope>NUCLEOTIDE SEQUENCE</scope>
</reference>
<evidence type="ECO:0000256" key="3">
    <source>
        <dbReference type="ARBA" id="ARBA00022525"/>
    </source>
</evidence>
<accession>A0A9W4U0A2</accession>
<evidence type="ECO:0000256" key="2">
    <source>
        <dbReference type="ARBA" id="ARBA00022512"/>
    </source>
</evidence>
<feature type="region of interest" description="Disordered" evidence="6">
    <location>
        <begin position="371"/>
        <end position="415"/>
    </location>
</feature>
<protein>
    <submittedName>
        <fullName evidence="8">Uncharacterized protein</fullName>
    </submittedName>
</protein>
<keyword evidence="9" id="KW-1185">Reference proteome</keyword>
<feature type="compositionally biased region" description="Polar residues" evidence="6">
    <location>
        <begin position="390"/>
        <end position="401"/>
    </location>
</feature>
<keyword evidence="3" id="KW-0964">Secreted</keyword>
<keyword evidence="5" id="KW-0325">Glycoprotein</keyword>
<feature type="compositionally biased region" description="Low complexity" evidence="6">
    <location>
        <begin position="371"/>
        <end position="387"/>
    </location>
</feature>
<feature type="chain" id="PRO_5040901808" evidence="7">
    <location>
        <begin position="20"/>
        <end position="449"/>
    </location>
</feature>
<keyword evidence="4 7" id="KW-0732">Signal</keyword>
<evidence type="ECO:0000256" key="5">
    <source>
        <dbReference type="ARBA" id="ARBA00023180"/>
    </source>
</evidence>
<feature type="signal peptide" evidence="7">
    <location>
        <begin position="1"/>
        <end position="19"/>
    </location>
</feature>
<dbReference type="EMBL" id="CANTUO010000003">
    <property type="protein sequence ID" value="CAI5759039.1"/>
    <property type="molecule type" value="Genomic_DNA"/>
</dbReference>
<comment type="caution">
    <text evidence="8">The sequence shown here is derived from an EMBL/GenBank/DDBJ whole genome shotgun (WGS) entry which is preliminary data.</text>
</comment>
<evidence type="ECO:0000313" key="8">
    <source>
        <dbReference type="EMBL" id="CAI5759039.1"/>
    </source>
</evidence>
<dbReference type="AlphaFoldDB" id="A0A9W4U0A2"/>
<name>A0A9W4U0A2_9ASCO</name>
<dbReference type="GO" id="GO:0009277">
    <property type="term" value="C:fungal-type cell wall"/>
    <property type="evidence" value="ECO:0007669"/>
    <property type="project" value="UniProtKB-ARBA"/>
</dbReference>
<feature type="compositionally biased region" description="Low complexity" evidence="6">
    <location>
        <begin position="402"/>
        <end position="415"/>
    </location>
</feature>
<evidence type="ECO:0000256" key="6">
    <source>
        <dbReference type="SAM" id="MobiDB-lite"/>
    </source>
</evidence>
<evidence type="ECO:0000256" key="7">
    <source>
        <dbReference type="SAM" id="SignalP"/>
    </source>
</evidence>
<evidence type="ECO:0000256" key="4">
    <source>
        <dbReference type="ARBA" id="ARBA00022729"/>
    </source>
</evidence>
<organism evidence="8 9">
    <name type="scientific">Candida verbasci</name>
    <dbReference type="NCBI Taxonomy" id="1227364"/>
    <lineage>
        <taxon>Eukaryota</taxon>
        <taxon>Fungi</taxon>
        <taxon>Dikarya</taxon>
        <taxon>Ascomycota</taxon>
        <taxon>Saccharomycotina</taxon>
        <taxon>Pichiomycetes</taxon>
        <taxon>Debaryomycetaceae</taxon>
        <taxon>Candida/Lodderomyces clade</taxon>
        <taxon>Candida</taxon>
    </lineage>
</organism>
<evidence type="ECO:0000256" key="1">
    <source>
        <dbReference type="ARBA" id="ARBA00004191"/>
    </source>
</evidence>
<comment type="subcellular location">
    <subcellularLocation>
        <location evidence="1">Secreted</location>
        <location evidence="1">Cell wall</location>
    </subcellularLocation>
</comment>
<sequence>MKFSSIIAVGSALISTAFAQDVGCFVNGNQVAVVDLDTGSCPFTIPANLPVPTFRFVDENDYTVQFYYSVFDAIRYFTDIVNAGNVISIPANLLYNGPALPLFSVAAEETPASNSTAALRKRFLKDTPLIKRETVDEFVAGLRELNGTLIDSGSTFEVRDPIVSASPSVSASPTLTIQTTTITTVTTCSTGTGLATITAVPSVVTTTVSGVETVYTTWCPITTDSEGHTYTLAPEHGQGEVTSKGGAGPATVTEQETTIITITSCHEDKCHQTTVPATKSLGTTTVRGVETVYTTWCPVTTTEGEEKPVSTPAASKPASSAPAASSAPVAEQVTTVTVTKPVSTSVHSQGTEASTSIFYTTVTSIVSAASAPGASAPAGSAPGASAPTVAAQSGTPVTQSSVPQPTVAAQSQPPASAVPSTAAISTYEGNAAKYGASFLAVALIPLALI</sequence>
<dbReference type="Pfam" id="PF13928">
    <property type="entry name" value="Flocculin_t3"/>
    <property type="match status" value="2"/>
</dbReference>
<dbReference type="OrthoDB" id="4096612at2759"/>
<feature type="compositionally biased region" description="Low complexity" evidence="6">
    <location>
        <begin position="309"/>
        <end position="330"/>
    </location>
</feature>
<proteinExistence type="predicted"/>
<evidence type="ECO:0000313" key="9">
    <source>
        <dbReference type="Proteomes" id="UP001152885"/>
    </source>
</evidence>
<gene>
    <name evidence="8" type="ORF">CANVERA_P3548</name>
</gene>
<keyword evidence="2" id="KW-0134">Cell wall</keyword>
<feature type="region of interest" description="Disordered" evidence="6">
    <location>
        <begin position="301"/>
        <end position="330"/>
    </location>
</feature>
<dbReference type="InterPro" id="IPR025928">
    <property type="entry name" value="Flocculin_t3_rpt"/>
</dbReference>